<comment type="similarity">
    <text evidence="6">Belongs to the methyltransferase superfamily. RsmI family.</text>
</comment>
<sequence>MQKGGGGLLDQGILYLIPTPIGNLEDITYRAVRMLGEVDLILAEDTRQTRKLLSHYGIHTPMKSMHEHNEEKRTAELLANLQDGEQWALVSDAGTPLVSDPGERLVNACIDAGVAVIPLPGANAAVTALIASGFGGGPFHFHGFLPRKKKDREEMLEDLGRVQAPVVFYESPYRLTATIEQLAETWANREAVVARELTKHYEEFHRGRLDELAQIGRENGWRGECCVIVAGASDQELEENRAHAWWEGMPVINHVKAYEDRGWGRKAALKQCAVDRKMSKNDVYAIYHGLE</sequence>
<dbReference type="GO" id="GO:0005737">
    <property type="term" value="C:cytoplasm"/>
    <property type="evidence" value="ECO:0007669"/>
    <property type="project" value="UniProtKB-SubCell"/>
</dbReference>
<name>A0A345C041_9BACI</name>
<dbReference type="PANTHER" id="PTHR46111:SF1">
    <property type="entry name" value="RIBOSOMAL RNA SMALL SUBUNIT METHYLTRANSFERASE I"/>
    <property type="match status" value="1"/>
</dbReference>
<keyword evidence="1 6" id="KW-0963">Cytoplasm</keyword>
<reference evidence="8 9" key="1">
    <citation type="journal article" date="2018" name="J. Microbiol.">
        <title>Salicibibacter kimchii gen. nov., sp. nov., a moderately halophilic and alkalitolerant bacterium in the family Bacillaceae, isolated from kimchi.</title>
        <authorList>
            <person name="Jang J.Y."/>
            <person name="Oh Y.J."/>
            <person name="Lim S.K."/>
            <person name="Park H.K."/>
            <person name="Lee C."/>
            <person name="Kim J.Y."/>
            <person name="Lee M.A."/>
            <person name="Choi H.J."/>
        </authorList>
    </citation>
    <scope>NUCLEOTIDE SEQUENCE [LARGE SCALE GENOMIC DNA]</scope>
    <source>
        <strain evidence="8 9">NKC1-1</strain>
    </source>
</reference>
<dbReference type="InterPro" id="IPR035996">
    <property type="entry name" value="4pyrrol_Methylase_sf"/>
</dbReference>
<accession>A0A345C041</accession>
<evidence type="ECO:0000313" key="8">
    <source>
        <dbReference type="EMBL" id="AXF56572.1"/>
    </source>
</evidence>
<keyword evidence="5 6" id="KW-0949">S-adenosyl-L-methionine</keyword>
<feature type="domain" description="Tetrapyrrole methylase" evidence="7">
    <location>
        <begin position="14"/>
        <end position="213"/>
    </location>
</feature>
<dbReference type="NCBIfam" id="TIGR00096">
    <property type="entry name" value="16S rRNA (cytidine(1402)-2'-O)-methyltransferase"/>
    <property type="match status" value="1"/>
</dbReference>
<dbReference type="FunFam" id="3.40.1010.10:FF:000002">
    <property type="entry name" value="Ribosomal RNA small subunit methyltransferase I"/>
    <property type="match status" value="1"/>
</dbReference>
<comment type="subcellular location">
    <subcellularLocation>
        <location evidence="6">Cytoplasm</location>
    </subcellularLocation>
</comment>
<keyword evidence="9" id="KW-1185">Reference proteome</keyword>
<evidence type="ECO:0000256" key="4">
    <source>
        <dbReference type="ARBA" id="ARBA00022679"/>
    </source>
</evidence>
<dbReference type="KEGG" id="rue:DT065_11430"/>
<dbReference type="Gene3D" id="3.40.1010.10">
    <property type="entry name" value="Cobalt-precorrin-4 Transmethylase, Domain 1"/>
    <property type="match status" value="1"/>
</dbReference>
<dbReference type="InterPro" id="IPR014777">
    <property type="entry name" value="4pyrrole_Mease_sub1"/>
</dbReference>
<dbReference type="AlphaFoldDB" id="A0A345C041"/>
<dbReference type="FunFam" id="3.30.950.10:FF:000002">
    <property type="entry name" value="Ribosomal RNA small subunit methyltransferase I"/>
    <property type="match status" value="1"/>
</dbReference>
<evidence type="ECO:0000256" key="5">
    <source>
        <dbReference type="ARBA" id="ARBA00022691"/>
    </source>
</evidence>
<dbReference type="Proteomes" id="UP000252100">
    <property type="component" value="Chromosome"/>
</dbReference>
<dbReference type="SUPFAM" id="SSF53790">
    <property type="entry name" value="Tetrapyrrole methylase"/>
    <property type="match status" value="1"/>
</dbReference>
<proteinExistence type="inferred from homology"/>
<evidence type="ECO:0000256" key="3">
    <source>
        <dbReference type="ARBA" id="ARBA00022603"/>
    </source>
</evidence>
<evidence type="ECO:0000313" key="9">
    <source>
        <dbReference type="Proteomes" id="UP000252100"/>
    </source>
</evidence>
<comment type="catalytic activity">
    <reaction evidence="6">
        <text>cytidine(1402) in 16S rRNA + S-adenosyl-L-methionine = 2'-O-methylcytidine(1402) in 16S rRNA + S-adenosyl-L-homocysteine + H(+)</text>
        <dbReference type="Rhea" id="RHEA:42924"/>
        <dbReference type="Rhea" id="RHEA-COMP:10285"/>
        <dbReference type="Rhea" id="RHEA-COMP:10286"/>
        <dbReference type="ChEBI" id="CHEBI:15378"/>
        <dbReference type="ChEBI" id="CHEBI:57856"/>
        <dbReference type="ChEBI" id="CHEBI:59789"/>
        <dbReference type="ChEBI" id="CHEBI:74495"/>
        <dbReference type="ChEBI" id="CHEBI:82748"/>
        <dbReference type="EC" id="2.1.1.198"/>
    </reaction>
</comment>
<keyword evidence="3 6" id="KW-0489">Methyltransferase</keyword>
<dbReference type="EMBL" id="CP031092">
    <property type="protein sequence ID" value="AXF56572.1"/>
    <property type="molecule type" value="Genomic_DNA"/>
</dbReference>
<evidence type="ECO:0000259" key="7">
    <source>
        <dbReference type="Pfam" id="PF00590"/>
    </source>
</evidence>
<keyword evidence="4 6" id="KW-0808">Transferase</keyword>
<gene>
    <name evidence="6 8" type="primary">rsmI</name>
    <name evidence="8" type="ORF">DT065_11430</name>
</gene>
<evidence type="ECO:0000256" key="2">
    <source>
        <dbReference type="ARBA" id="ARBA00022552"/>
    </source>
</evidence>
<comment type="function">
    <text evidence="6">Catalyzes the 2'-O-methylation of the ribose of cytidine 1402 (C1402) in 16S rRNA.</text>
</comment>
<dbReference type="CDD" id="cd11648">
    <property type="entry name" value="RsmI"/>
    <property type="match status" value="1"/>
</dbReference>
<dbReference type="PANTHER" id="PTHR46111">
    <property type="entry name" value="RIBOSOMAL RNA SMALL SUBUNIT METHYLTRANSFERASE I"/>
    <property type="match status" value="1"/>
</dbReference>
<evidence type="ECO:0000256" key="6">
    <source>
        <dbReference type="HAMAP-Rule" id="MF_01877"/>
    </source>
</evidence>
<dbReference type="OrthoDB" id="9809084at2"/>
<dbReference type="InterPro" id="IPR014776">
    <property type="entry name" value="4pyrrole_Mease_sub2"/>
</dbReference>
<dbReference type="HAMAP" id="MF_01877">
    <property type="entry name" value="16SrRNA_methyltr_I"/>
    <property type="match status" value="1"/>
</dbReference>
<dbReference type="InterPro" id="IPR008189">
    <property type="entry name" value="rRNA_ssu_MeTfrase_I"/>
</dbReference>
<dbReference type="GO" id="GO:0070677">
    <property type="term" value="F:rRNA (cytosine-2'-O-)-methyltransferase activity"/>
    <property type="evidence" value="ECO:0007669"/>
    <property type="project" value="UniProtKB-UniRule"/>
</dbReference>
<dbReference type="Gene3D" id="3.30.950.10">
    <property type="entry name" value="Methyltransferase, Cobalt-precorrin-4 Transmethylase, Domain 2"/>
    <property type="match status" value="1"/>
</dbReference>
<keyword evidence="2 6" id="KW-0698">rRNA processing</keyword>
<protein>
    <recommendedName>
        <fullName evidence="6">Ribosomal RNA small subunit methyltransferase I</fullName>
        <ecNumber evidence="6">2.1.1.198</ecNumber>
    </recommendedName>
    <alternativeName>
        <fullName evidence="6">16S rRNA 2'-O-ribose C1402 methyltransferase</fullName>
    </alternativeName>
    <alternativeName>
        <fullName evidence="6">rRNA (cytidine-2'-O-)-methyltransferase RsmI</fullName>
    </alternativeName>
</protein>
<organism evidence="8 9">
    <name type="scientific">Salicibibacter kimchii</name>
    <dbReference type="NCBI Taxonomy" id="2099786"/>
    <lineage>
        <taxon>Bacteria</taxon>
        <taxon>Bacillati</taxon>
        <taxon>Bacillota</taxon>
        <taxon>Bacilli</taxon>
        <taxon>Bacillales</taxon>
        <taxon>Bacillaceae</taxon>
        <taxon>Salicibibacter</taxon>
    </lineage>
</organism>
<dbReference type="PROSITE" id="PS01296">
    <property type="entry name" value="RSMI"/>
    <property type="match status" value="1"/>
</dbReference>
<dbReference type="InterPro" id="IPR000878">
    <property type="entry name" value="4pyrrol_Mease"/>
</dbReference>
<dbReference type="EC" id="2.1.1.198" evidence="6"/>
<dbReference type="InterPro" id="IPR018063">
    <property type="entry name" value="SAM_MeTrfase_RsmI_CS"/>
</dbReference>
<dbReference type="Pfam" id="PF00590">
    <property type="entry name" value="TP_methylase"/>
    <property type="match status" value="1"/>
</dbReference>
<dbReference type="PIRSF" id="PIRSF005917">
    <property type="entry name" value="MTase_YraL"/>
    <property type="match status" value="1"/>
</dbReference>
<evidence type="ECO:0000256" key="1">
    <source>
        <dbReference type="ARBA" id="ARBA00022490"/>
    </source>
</evidence>